<dbReference type="Ensembl" id="ENSLLET00000026304.1">
    <property type="protein sequence ID" value="ENSLLEP00000025334.1"/>
    <property type="gene ID" value="ENSLLEG00000016085.1"/>
</dbReference>
<feature type="region of interest" description="Disordered" evidence="9">
    <location>
        <begin position="238"/>
        <end position="282"/>
    </location>
</feature>
<feature type="compositionally biased region" description="Pro residues" evidence="9">
    <location>
        <begin position="253"/>
        <end position="263"/>
    </location>
</feature>
<evidence type="ECO:0000259" key="11">
    <source>
        <dbReference type="PROSITE" id="PS50878"/>
    </source>
</evidence>
<dbReference type="GeneTree" id="ENSGT00940000168677"/>
<dbReference type="Gene3D" id="2.40.70.10">
    <property type="entry name" value="Acid Proteases"/>
    <property type="match status" value="1"/>
</dbReference>
<evidence type="ECO:0000256" key="1">
    <source>
        <dbReference type="ARBA" id="ARBA00010879"/>
    </source>
</evidence>
<dbReference type="InterPro" id="IPR021109">
    <property type="entry name" value="Peptidase_aspartic_dom_sf"/>
</dbReference>
<dbReference type="InterPro" id="IPR005162">
    <property type="entry name" value="Retrotrans_gag_dom"/>
</dbReference>
<organism evidence="12 13">
    <name type="scientific">Leptobrachium leishanense</name>
    <name type="common">Leishan spiny toad</name>
    <dbReference type="NCBI Taxonomy" id="445787"/>
    <lineage>
        <taxon>Eukaryota</taxon>
        <taxon>Metazoa</taxon>
        <taxon>Chordata</taxon>
        <taxon>Craniata</taxon>
        <taxon>Vertebrata</taxon>
        <taxon>Euteleostomi</taxon>
        <taxon>Amphibia</taxon>
        <taxon>Batrachia</taxon>
        <taxon>Anura</taxon>
        <taxon>Pelobatoidea</taxon>
        <taxon>Megophryidae</taxon>
        <taxon>Leptobrachium</taxon>
    </lineage>
</organism>
<dbReference type="GO" id="GO:0008270">
    <property type="term" value="F:zinc ion binding"/>
    <property type="evidence" value="ECO:0007669"/>
    <property type="project" value="UniProtKB-KW"/>
</dbReference>
<evidence type="ECO:0000313" key="12">
    <source>
        <dbReference type="Ensembl" id="ENSLLEP00000025334.1"/>
    </source>
</evidence>
<evidence type="ECO:0000256" key="9">
    <source>
        <dbReference type="SAM" id="MobiDB-lite"/>
    </source>
</evidence>
<dbReference type="GO" id="GO:0003676">
    <property type="term" value="F:nucleic acid binding"/>
    <property type="evidence" value="ECO:0007669"/>
    <property type="project" value="InterPro"/>
</dbReference>
<dbReference type="PANTHER" id="PTHR37984">
    <property type="entry name" value="PROTEIN CBG26694"/>
    <property type="match status" value="1"/>
</dbReference>
<dbReference type="InterPro" id="IPR043128">
    <property type="entry name" value="Rev_trsase/Diguanyl_cyclase"/>
</dbReference>
<name>A0A8C5PN48_9ANUR</name>
<dbReference type="InterPro" id="IPR041373">
    <property type="entry name" value="RT_RNaseH"/>
</dbReference>
<dbReference type="OrthoDB" id="8000983at2759"/>
<dbReference type="SUPFAM" id="SSF57756">
    <property type="entry name" value="Retrovirus zinc finger-like domains"/>
    <property type="match status" value="1"/>
</dbReference>
<evidence type="ECO:0000256" key="3">
    <source>
        <dbReference type="ARBA" id="ARBA00022695"/>
    </source>
</evidence>
<keyword evidence="8" id="KW-0479">Metal-binding</keyword>
<dbReference type="CDD" id="cd00303">
    <property type="entry name" value="retropepsin_like"/>
    <property type="match status" value="1"/>
</dbReference>
<dbReference type="Pfam" id="PF17917">
    <property type="entry name" value="RT_RNaseH"/>
    <property type="match status" value="1"/>
</dbReference>
<dbReference type="InterPro" id="IPR000477">
    <property type="entry name" value="RT_dom"/>
</dbReference>
<feature type="domain" description="CCHC-type" evidence="10">
    <location>
        <begin position="293"/>
        <end position="307"/>
    </location>
</feature>
<dbReference type="InterPro" id="IPR043502">
    <property type="entry name" value="DNA/RNA_pol_sf"/>
</dbReference>
<evidence type="ECO:0000256" key="8">
    <source>
        <dbReference type="PROSITE-ProRule" id="PRU00047"/>
    </source>
</evidence>
<feature type="domain" description="Reverse transcriptase" evidence="11">
    <location>
        <begin position="539"/>
        <end position="718"/>
    </location>
</feature>
<reference evidence="12" key="2">
    <citation type="submission" date="2025-09" db="UniProtKB">
        <authorList>
            <consortium name="Ensembl"/>
        </authorList>
    </citation>
    <scope>IDENTIFICATION</scope>
</reference>
<dbReference type="Pfam" id="PF00078">
    <property type="entry name" value="RVT_1"/>
    <property type="match status" value="1"/>
</dbReference>
<proteinExistence type="inferred from homology"/>
<dbReference type="PANTHER" id="PTHR37984:SF5">
    <property type="entry name" value="PROTEIN NYNRIN-LIKE"/>
    <property type="match status" value="1"/>
</dbReference>
<dbReference type="FunFam" id="3.10.20.370:FF:000003">
    <property type="entry name" value="Transposon Tf2-6 polyprotein"/>
    <property type="match status" value="1"/>
</dbReference>
<sequence>MEPTNLADTLNALTQQLAALAQTVQDVRDAQGVLQNNQNRLEQAVHINPVQLGVMPEPPPYRAEPIYAPDIHTSPPETYDGNRHQFRSFITSCQVLFSLQPHVYNNDFTRVRMVISLLRGKPQTWAHHLLHTNNPILNEWNTFFGAMEELYDDHHRASNAAHALMSLRQGRSEVEDYITEFRHLALESDWNEPALLTHFRLGLPEALKDERARTGTPNSLEDTMRLCIRIDRRLRERRAERTVVSTPQRRSAPPAPLPFPALPSPESEPMQVGEARGRLDERERNRRRSLGLCMYCGRAGHQLRECRLKPQNLTGKPMTPVKCFTNYCILGTSGEHLTVNISLQWQDHTADLTALIDSGASQNFIDISLIQRLKIQFRKKSYPFSVSLLDGTLISSGLVTQETEIITMNTGVRHREEIIFDIVKTPIFLVILGIEWLRLHNPSIDWIKATLTYSSAHCKTKCIHPQKLILNNSMIPILPQAYTDFYDVFEKKGADTLPPHRPYECPIDVIPGATIPFGRVYPLSEPELRVLREYIDENLTKGFIRPSTSPAGAAIFFVGKKDGGLRPCIDYRAMNAITIKNKYPLPLITELMDRLKTAKIFTKLDLRGAYNLVRIKKGDEWKTAFRSRYGHYEYLVMPYGLCNAPATFQYFLNDILKNILDQYVIVYLDDILIYSDNQEDHTRHVRNVLLRLRQHRLYAKLEKCRFNVTTLEFLGFVREPNNIRMDPSKIEAIRSWPTPANKKGIQCFIGFCNFYRKFIKDFSKIIKPLTYLTKQSIPFKWSVAANDAFCYLKHLFSTAPILSMPDTMKPFILETDASDTALGAILSQVQGENRNLHPIAFYSRTLTPAEINYDVGDKELLAIKAALEEWRHLLEGTIHPITIYTDHKNLEYLRQAKRLKPRQARWALFFSRFVFNITYRPGKRNGKADALSRSTESRQKSEISYVLPRNCFLNATLSLWDIIRKYSKLKRPDDSTTTKKWIVLQREEDIRSP</sequence>
<dbReference type="InterPro" id="IPR001878">
    <property type="entry name" value="Znf_CCHC"/>
</dbReference>
<evidence type="ECO:0000313" key="13">
    <source>
        <dbReference type="Proteomes" id="UP000694569"/>
    </source>
</evidence>
<dbReference type="InterPro" id="IPR050951">
    <property type="entry name" value="Retrovirus_Pol_polyprotein"/>
</dbReference>
<evidence type="ECO:0000256" key="2">
    <source>
        <dbReference type="ARBA" id="ARBA00022679"/>
    </source>
</evidence>
<keyword evidence="5" id="KW-0255">Endonuclease</keyword>
<dbReference type="SUPFAM" id="SSF56672">
    <property type="entry name" value="DNA/RNA polymerases"/>
    <property type="match status" value="1"/>
</dbReference>
<keyword evidence="7" id="KW-0695">RNA-directed DNA polymerase</keyword>
<evidence type="ECO:0000256" key="4">
    <source>
        <dbReference type="ARBA" id="ARBA00022722"/>
    </source>
</evidence>
<keyword evidence="3" id="KW-0548">Nucleotidyltransferase</keyword>
<evidence type="ECO:0000256" key="7">
    <source>
        <dbReference type="ARBA" id="ARBA00022918"/>
    </source>
</evidence>
<dbReference type="AlphaFoldDB" id="A0A8C5PN48"/>
<accession>A0A8C5PN48</accession>
<dbReference type="Gene3D" id="3.10.20.370">
    <property type="match status" value="1"/>
</dbReference>
<comment type="similarity">
    <text evidence="1">Belongs to the beta type-B retroviral polymerase family. HERV class-II K(HML-2) pol subfamily.</text>
</comment>
<evidence type="ECO:0008006" key="14">
    <source>
        <dbReference type="Google" id="ProtNLM"/>
    </source>
</evidence>
<dbReference type="InterPro" id="IPR036875">
    <property type="entry name" value="Znf_CCHC_sf"/>
</dbReference>
<keyword evidence="8" id="KW-0862">Zinc</keyword>
<dbReference type="Gene3D" id="3.10.10.10">
    <property type="entry name" value="HIV Type 1 Reverse Transcriptase, subunit A, domain 1"/>
    <property type="match status" value="1"/>
</dbReference>
<dbReference type="GO" id="GO:0003964">
    <property type="term" value="F:RNA-directed DNA polymerase activity"/>
    <property type="evidence" value="ECO:0007669"/>
    <property type="project" value="UniProtKB-KW"/>
</dbReference>
<dbReference type="Pfam" id="PF08284">
    <property type="entry name" value="RVP_2"/>
    <property type="match status" value="1"/>
</dbReference>
<dbReference type="CDD" id="cd09274">
    <property type="entry name" value="RNase_HI_RT_Ty3"/>
    <property type="match status" value="1"/>
</dbReference>
<keyword evidence="2" id="KW-0808">Transferase</keyword>
<dbReference type="PROSITE" id="PS50878">
    <property type="entry name" value="RT_POL"/>
    <property type="match status" value="1"/>
</dbReference>
<keyword evidence="6" id="KW-0378">Hydrolase</keyword>
<dbReference type="GO" id="GO:0004519">
    <property type="term" value="F:endonuclease activity"/>
    <property type="evidence" value="ECO:0007669"/>
    <property type="project" value="UniProtKB-KW"/>
</dbReference>
<keyword evidence="4" id="KW-0540">Nuclease</keyword>
<evidence type="ECO:0000256" key="5">
    <source>
        <dbReference type="ARBA" id="ARBA00022759"/>
    </source>
</evidence>
<dbReference type="Pfam" id="PF03732">
    <property type="entry name" value="Retrotrans_gag"/>
    <property type="match status" value="1"/>
</dbReference>
<dbReference type="PROSITE" id="PS50158">
    <property type="entry name" value="ZF_CCHC"/>
    <property type="match status" value="1"/>
</dbReference>
<dbReference type="GO" id="GO:0016787">
    <property type="term" value="F:hydrolase activity"/>
    <property type="evidence" value="ECO:0007669"/>
    <property type="project" value="UniProtKB-KW"/>
</dbReference>
<dbReference type="Proteomes" id="UP000694569">
    <property type="component" value="Unplaced"/>
</dbReference>
<protein>
    <recommendedName>
        <fullName evidence="14">Reverse transcriptase</fullName>
    </recommendedName>
</protein>
<dbReference type="Gene3D" id="3.30.70.270">
    <property type="match status" value="2"/>
</dbReference>
<keyword evidence="8" id="KW-0863">Zinc-finger</keyword>
<keyword evidence="13" id="KW-1185">Reference proteome</keyword>
<dbReference type="FunFam" id="3.30.70.270:FF:000020">
    <property type="entry name" value="Transposon Tf2-6 polyprotein-like Protein"/>
    <property type="match status" value="1"/>
</dbReference>
<reference evidence="12" key="1">
    <citation type="submission" date="2025-08" db="UniProtKB">
        <authorList>
            <consortium name="Ensembl"/>
        </authorList>
    </citation>
    <scope>IDENTIFICATION</scope>
</reference>
<evidence type="ECO:0000259" key="10">
    <source>
        <dbReference type="PROSITE" id="PS50158"/>
    </source>
</evidence>
<dbReference type="CDD" id="cd01647">
    <property type="entry name" value="RT_LTR"/>
    <property type="match status" value="1"/>
</dbReference>
<evidence type="ECO:0000256" key="6">
    <source>
        <dbReference type="ARBA" id="ARBA00022801"/>
    </source>
</evidence>